<feature type="region of interest" description="Disordered" evidence="5">
    <location>
        <begin position="57"/>
        <end position="100"/>
    </location>
</feature>
<gene>
    <name evidence="7" type="ORF">PNQ69_07280</name>
</gene>
<sequence length="154" mass="16085">MTIDLSGLSAKQLGALIKTAKKQQSIVAKRTPIAKVRTQLARLAKSHGYSIEEVFGGAPAARGRKAGKPGPKPGRKLGKVPPKYRNPANAADTWTGRGKQPRWLADLVAKGKKVEDFLIAGGAAKSAAAPAKKTAKKATKRVAKKASKSAAPKA</sequence>
<evidence type="ECO:0000256" key="5">
    <source>
        <dbReference type="SAM" id="MobiDB-lite"/>
    </source>
</evidence>
<accession>A0ABU2I4M9</accession>
<dbReference type="InterPro" id="IPR027444">
    <property type="entry name" value="H-NS_C_dom"/>
</dbReference>
<dbReference type="PANTHER" id="PTHR38097:SF2">
    <property type="entry name" value="DNA-BINDING PROTEIN STPA"/>
    <property type="match status" value="1"/>
</dbReference>
<dbReference type="SMART" id="SM00528">
    <property type="entry name" value="HNS"/>
    <property type="match status" value="1"/>
</dbReference>
<evidence type="ECO:0000256" key="4">
    <source>
        <dbReference type="ARBA" id="ARBA00023125"/>
    </source>
</evidence>
<feature type="region of interest" description="Disordered" evidence="5">
    <location>
        <begin position="124"/>
        <end position="154"/>
    </location>
</feature>
<keyword evidence="4" id="KW-0238">DNA-binding</keyword>
<dbReference type="EMBL" id="JAQMHB010000001">
    <property type="protein sequence ID" value="MDS9992568.1"/>
    <property type="molecule type" value="Genomic_DNA"/>
</dbReference>
<evidence type="ECO:0000256" key="2">
    <source>
        <dbReference type="ARBA" id="ARBA00010610"/>
    </source>
</evidence>
<organism evidence="7 8">
    <name type="scientific">Xanthomonas hawaiiensis</name>
    <dbReference type="NCBI Taxonomy" id="3003247"/>
    <lineage>
        <taxon>Bacteria</taxon>
        <taxon>Pseudomonadati</taxon>
        <taxon>Pseudomonadota</taxon>
        <taxon>Gammaproteobacteria</taxon>
        <taxon>Lysobacterales</taxon>
        <taxon>Lysobacteraceae</taxon>
        <taxon>Xanthomonas</taxon>
    </lineage>
</organism>
<keyword evidence="3" id="KW-0963">Cytoplasm</keyword>
<dbReference type="Proteomes" id="UP001260534">
    <property type="component" value="Unassembled WGS sequence"/>
</dbReference>
<keyword evidence="8" id="KW-1185">Reference proteome</keyword>
<dbReference type="PANTHER" id="PTHR38097">
    <property type="match status" value="1"/>
</dbReference>
<evidence type="ECO:0000256" key="1">
    <source>
        <dbReference type="ARBA" id="ARBA00004453"/>
    </source>
</evidence>
<evidence type="ECO:0000313" key="8">
    <source>
        <dbReference type="Proteomes" id="UP001260534"/>
    </source>
</evidence>
<comment type="similarity">
    <text evidence="2">Belongs to the histone-like protein H-NS family.</text>
</comment>
<dbReference type="Pfam" id="PF00816">
    <property type="entry name" value="Histone_HNS"/>
    <property type="match status" value="1"/>
</dbReference>
<feature type="compositionally biased region" description="Basic residues" evidence="5">
    <location>
        <begin position="62"/>
        <end position="78"/>
    </location>
</feature>
<comment type="caution">
    <text evidence="7">The sequence shown here is derived from an EMBL/GenBank/DDBJ whole genome shotgun (WGS) entry which is preliminary data.</text>
</comment>
<comment type="subcellular location">
    <subcellularLocation>
        <location evidence="1">Cytoplasm</location>
        <location evidence="1">Nucleoid</location>
    </subcellularLocation>
</comment>
<feature type="domain" description="DNA-binding protein H-NS-like C-terminal" evidence="6">
    <location>
        <begin position="74"/>
        <end position="119"/>
    </location>
</feature>
<name>A0ABU2I4M9_9XANT</name>
<dbReference type="InterPro" id="IPR037150">
    <property type="entry name" value="H-NS_C_dom_sf"/>
</dbReference>
<dbReference type="Gene3D" id="4.10.430.10">
    <property type="entry name" value="Histone-like protein H-NS, C-terminal domain"/>
    <property type="match status" value="1"/>
</dbReference>
<evidence type="ECO:0000256" key="3">
    <source>
        <dbReference type="ARBA" id="ARBA00022490"/>
    </source>
</evidence>
<dbReference type="RefSeq" id="WP_209032442.1">
    <property type="nucleotide sequence ID" value="NZ_CP115873.1"/>
</dbReference>
<dbReference type="SUPFAM" id="SSF81273">
    <property type="entry name" value="H-NS histone-like proteins"/>
    <property type="match status" value="1"/>
</dbReference>
<reference evidence="7 8" key="1">
    <citation type="submission" date="2023-01" db="EMBL/GenBank/DDBJ databases">
        <title>Xanthomonas hawaiianensis sp. nov. isolated from Araceae family in Hawaii.</title>
        <authorList>
            <person name="Chunag S.-C."/>
            <person name="Dobhal S."/>
            <person name="Alvarez A."/>
            <person name="Arif M."/>
        </authorList>
    </citation>
    <scope>NUCLEOTIDE SEQUENCE [LARGE SCALE GENOMIC DNA]</scope>
    <source>
        <strain evidence="7 8">A2111</strain>
    </source>
</reference>
<feature type="compositionally biased region" description="Basic residues" evidence="5">
    <location>
        <begin position="133"/>
        <end position="147"/>
    </location>
</feature>
<evidence type="ECO:0000313" key="7">
    <source>
        <dbReference type="EMBL" id="MDS9992568.1"/>
    </source>
</evidence>
<proteinExistence type="inferred from homology"/>
<protein>
    <submittedName>
        <fullName evidence="7">H-NS histone family protein</fullName>
    </submittedName>
</protein>
<evidence type="ECO:0000259" key="6">
    <source>
        <dbReference type="SMART" id="SM00528"/>
    </source>
</evidence>